<proteinExistence type="predicted"/>
<reference evidence="3 5" key="2">
    <citation type="submission" date="2020-08" db="EMBL/GenBank/DDBJ databases">
        <title>Genomic Encyclopedia of Type Strains, Phase III (KMG-III): the genomes of soil and plant-associated and newly described type strains.</title>
        <authorList>
            <person name="Whitman W."/>
        </authorList>
    </citation>
    <scope>NUCLEOTIDE SEQUENCE [LARGE SCALE GENOMIC DNA]</scope>
    <source>
        <strain evidence="3 5">CECT 8088</strain>
    </source>
</reference>
<accession>A0A839V098</accession>
<evidence type="ECO:0000256" key="1">
    <source>
        <dbReference type="SAM" id="MobiDB-lite"/>
    </source>
</evidence>
<dbReference type="AlphaFoldDB" id="A0A839V098"/>
<feature type="region of interest" description="Disordered" evidence="1">
    <location>
        <begin position="221"/>
        <end position="241"/>
    </location>
</feature>
<dbReference type="Proteomes" id="UP000557688">
    <property type="component" value="Unassembled WGS sequence"/>
</dbReference>
<dbReference type="Proteomes" id="UP000565205">
    <property type="component" value="Unassembled WGS sequence"/>
</dbReference>
<dbReference type="EMBL" id="JABXXQ010000361">
    <property type="protein sequence ID" value="NVN31388.1"/>
    <property type="molecule type" value="Genomic_DNA"/>
</dbReference>
<reference evidence="4 6" key="1">
    <citation type="submission" date="2020-06" db="EMBL/GenBank/DDBJ databases">
        <title>Description of novel acetic acid bacteria.</title>
        <authorList>
            <person name="Sombolestani A."/>
        </authorList>
    </citation>
    <scope>NUCLEOTIDE SEQUENCE [LARGE SCALE GENOMIC DNA]</scope>
    <source>
        <strain evidence="4 6">LMG 26838</strain>
    </source>
</reference>
<dbReference type="InterPro" id="IPR045517">
    <property type="entry name" value="Glyoxalase_8"/>
</dbReference>
<gene>
    <name evidence="3" type="ORF">FHR90_001909</name>
    <name evidence="4" type="ORF">HUK83_13745</name>
</gene>
<evidence type="ECO:0000313" key="4">
    <source>
        <dbReference type="EMBL" id="NVN31388.1"/>
    </source>
</evidence>
<dbReference type="Pfam" id="PF20066">
    <property type="entry name" value="Glyoxalase_8"/>
    <property type="match status" value="1"/>
</dbReference>
<dbReference type="EMBL" id="JACHXV010000006">
    <property type="protein sequence ID" value="MBB3174073.1"/>
    <property type="molecule type" value="Genomic_DNA"/>
</dbReference>
<dbReference type="Gene3D" id="2.60.120.260">
    <property type="entry name" value="Galactose-binding domain-like"/>
    <property type="match status" value="1"/>
</dbReference>
<dbReference type="RefSeq" id="WP_176625675.1">
    <property type="nucleotide sequence ID" value="NZ_JABXXQ010000361.1"/>
</dbReference>
<evidence type="ECO:0000313" key="5">
    <source>
        <dbReference type="Proteomes" id="UP000557688"/>
    </source>
</evidence>
<sequence>MQTPYPKTMARILREALAERALSISHSTALEIVARQLGHADWNVLSAQPATPSAAIPTPAGGGPLPEGWHVSGRSDLFRAGLLTQGGPDGEAALSIDSLAPADPNAPVAGSGEFLTIMQRISAEPWRGRMVSFRARLRCEQATGSGRLWIHARNGAREALVFDNLGLEATANGPITGTTGWTERHVTIEVPETASYLGFGVLYGSGTGRFRAAGLSFGQAEGDERPRALPNEPRNLGLQTA</sequence>
<evidence type="ECO:0000259" key="2">
    <source>
        <dbReference type="Pfam" id="PF20066"/>
    </source>
</evidence>
<feature type="domain" description="Glyoxalase-related protein" evidence="2">
    <location>
        <begin position="7"/>
        <end position="50"/>
    </location>
</feature>
<name>A0A839V098_9PROT</name>
<keyword evidence="5" id="KW-1185">Reference proteome</keyword>
<evidence type="ECO:0000313" key="3">
    <source>
        <dbReference type="EMBL" id="MBB3174073.1"/>
    </source>
</evidence>
<comment type="caution">
    <text evidence="3">The sequence shown here is derived from an EMBL/GenBank/DDBJ whole genome shotgun (WGS) entry which is preliminary data.</text>
</comment>
<protein>
    <recommendedName>
        <fullName evidence="2">Glyoxalase-related protein domain-containing protein</fullName>
    </recommendedName>
</protein>
<organism evidence="3 5">
    <name type="scientific">Endobacter medicaginis</name>
    <dbReference type="NCBI Taxonomy" id="1181271"/>
    <lineage>
        <taxon>Bacteria</taxon>
        <taxon>Pseudomonadati</taxon>
        <taxon>Pseudomonadota</taxon>
        <taxon>Alphaproteobacteria</taxon>
        <taxon>Acetobacterales</taxon>
        <taxon>Acetobacteraceae</taxon>
        <taxon>Endobacter</taxon>
    </lineage>
</organism>
<evidence type="ECO:0000313" key="6">
    <source>
        <dbReference type="Proteomes" id="UP000565205"/>
    </source>
</evidence>